<dbReference type="InterPro" id="IPR006845">
    <property type="entry name" value="Pex_N"/>
</dbReference>
<keyword evidence="8" id="KW-0863">Zinc-finger</keyword>
<comment type="pathway">
    <text evidence="2">Protein modification; protein ubiquitination.</text>
</comment>
<keyword evidence="20" id="KW-1185">Reference proteome</keyword>
<dbReference type="InterPro" id="IPR025654">
    <property type="entry name" value="PEX2/10"/>
</dbReference>
<dbReference type="RefSeq" id="XP_017987975.1">
    <property type="nucleotide sequence ID" value="XM_018132744.1"/>
</dbReference>
<organism evidence="19 20">
    <name type="scientific">Eremothecium sinecaudum</name>
    <dbReference type="NCBI Taxonomy" id="45286"/>
    <lineage>
        <taxon>Eukaryota</taxon>
        <taxon>Fungi</taxon>
        <taxon>Dikarya</taxon>
        <taxon>Ascomycota</taxon>
        <taxon>Saccharomycotina</taxon>
        <taxon>Saccharomycetes</taxon>
        <taxon>Saccharomycetales</taxon>
        <taxon>Saccharomycetaceae</taxon>
        <taxon>Eremothecium</taxon>
    </lineage>
</organism>
<keyword evidence="6" id="KW-0812">Transmembrane</keyword>
<dbReference type="PANTHER" id="PTHR48178:SF1">
    <property type="entry name" value="PEROXISOME BIOGENESIS FACTOR 2"/>
    <property type="match status" value="1"/>
</dbReference>
<evidence type="ECO:0000256" key="8">
    <source>
        <dbReference type="ARBA" id="ARBA00022771"/>
    </source>
</evidence>
<evidence type="ECO:0000256" key="7">
    <source>
        <dbReference type="ARBA" id="ARBA00022723"/>
    </source>
</evidence>
<dbReference type="AlphaFoldDB" id="A0A0X8HT62"/>
<reference evidence="19 20" key="1">
    <citation type="submission" date="2016-01" db="EMBL/GenBank/DDBJ databases">
        <title>Genome sequence of the yeast Holleya sinecauda.</title>
        <authorList>
            <person name="Dietrich F.S."/>
        </authorList>
    </citation>
    <scope>NUCLEOTIDE SEQUENCE [LARGE SCALE GENOMIC DNA]</scope>
    <source>
        <strain evidence="19 20">ATCC 58844</strain>
    </source>
</reference>
<comment type="subcellular location">
    <subcellularLocation>
        <location evidence="1">Peroxisome membrane</location>
        <topology evidence="1">Multi-pass membrane protein</topology>
    </subcellularLocation>
</comment>
<evidence type="ECO:0000256" key="3">
    <source>
        <dbReference type="ARBA" id="ARBA00008704"/>
    </source>
</evidence>
<sequence length="258" mass="29783">MSSVAQLDSLALDSELHESIWNEFQSHFKPINNIDEWQLLIHTLVFYLSTHTNLKGVSTYGSQLSGVTYQTTKSTLFLVSVLVQFLHKKFSSAILRGDKFTKWYLMASKLYHCYDLFNFLQFLSTPCFISPIHRLFNVTCTKALEESTFYTSTVYAGLEFQNRQLMWNTILELLNKNVLQLNYFSRQQLEKNETPTRQDQCARCKELPVNPYSSSCCRSTYCYVCLIRNLDVMFCSNCGTKKTFTATPLYAAAKLEGN</sequence>
<evidence type="ECO:0000256" key="6">
    <source>
        <dbReference type="ARBA" id="ARBA00022692"/>
    </source>
</evidence>
<dbReference type="GO" id="GO:0016567">
    <property type="term" value="P:protein ubiquitination"/>
    <property type="evidence" value="ECO:0007669"/>
    <property type="project" value="UniProtKB-ARBA"/>
</dbReference>
<comment type="similarity">
    <text evidence="3">Belongs to the pex2/pex10/pex12 family.</text>
</comment>
<evidence type="ECO:0000256" key="14">
    <source>
        <dbReference type="ARBA" id="ARBA00023140"/>
    </source>
</evidence>
<keyword evidence="9" id="KW-0833">Ubl conjugation pathway</keyword>
<comment type="catalytic activity">
    <reaction evidence="16">
        <text>[E2 ubiquitin-conjugating enzyme]-S-ubiquitinyl-L-cysteine + [acceptor protein]-L-cysteine = [E2 ubiquitin-conjugating enzyme]-L-cysteine + [acceptor protein]-S-ubiquitinyl-L-cysteine.</text>
        <dbReference type="EC" id="2.3.2.36"/>
    </reaction>
</comment>
<protein>
    <recommendedName>
        <fullName evidence="17">RING-type E3 ubiquitin transferase (cysteine targeting)</fullName>
        <ecNumber evidence="17">2.3.2.36</ecNumber>
    </recommendedName>
    <alternativeName>
        <fullName evidence="15">Peroxin-2</fullName>
    </alternativeName>
</protein>
<evidence type="ECO:0000256" key="12">
    <source>
        <dbReference type="ARBA" id="ARBA00022989"/>
    </source>
</evidence>
<dbReference type="EC" id="2.3.2.36" evidence="17"/>
<proteinExistence type="inferred from homology"/>
<dbReference type="GO" id="GO:0005778">
    <property type="term" value="C:peroxisomal membrane"/>
    <property type="evidence" value="ECO:0007669"/>
    <property type="project" value="UniProtKB-SubCell"/>
</dbReference>
<dbReference type="GO" id="GO:0016562">
    <property type="term" value="P:protein import into peroxisome matrix, receptor recycling"/>
    <property type="evidence" value="ECO:0007669"/>
    <property type="project" value="UniProtKB-ARBA"/>
</dbReference>
<dbReference type="GeneID" id="28724251"/>
<keyword evidence="7" id="KW-0479">Metal-binding</keyword>
<dbReference type="GO" id="GO:0061630">
    <property type="term" value="F:ubiquitin protein ligase activity"/>
    <property type="evidence" value="ECO:0007669"/>
    <property type="project" value="UniProtKB-EC"/>
</dbReference>
<dbReference type="Pfam" id="PF04757">
    <property type="entry name" value="Pex2_Pex12"/>
    <property type="match status" value="1"/>
</dbReference>
<evidence type="ECO:0000256" key="2">
    <source>
        <dbReference type="ARBA" id="ARBA00004906"/>
    </source>
</evidence>
<evidence type="ECO:0000313" key="19">
    <source>
        <dbReference type="EMBL" id="AMD20979.1"/>
    </source>
</evidence>
<evidence type="ECO:0000256" key="4">
    <source>
        <dbReference type="ARBA" id="ARBA00022448"/>
    </source>
</evidence>
<keyword evidence="10" id="KW-0862">Zinc</keyword>
<keyword evidence="13" id="KW-0472">Membrane</keyword>
<evidence type="ECO:0000256" key="17">
    <source>
        <dbReference type="ARBA" id="ARBA00034523"/>
    </source>
</evidence>
<evidence type="ECO:0000256" key="1">
    <source>
        <dbReference type="ARBA" id="ARBA00004585"/>
    </source>
</evidence>
<feature type="domain" description="Pex N-terminal" evidence="18">
    <location>
        <begin position="13"/>
        <end position="175"/>
    </location>
</feature>
<gene>
    <name evidence="19" type="ORF">AW171_hschr52908</name>
</gene>
<evidence type="ECO:0000256" key="11">
    <source>
        <dbReference type="ARBA" id="ARBA00022927"/>
    </source>
</evidence>
<evidence type="ECO:0000256" key="15">
    <source>
        <dbReference type="ARBA" id="ARBA00032511"/>
    </source>
</evidence>
<keyword evidence="11" id="KW-0653">Protein transport</keyword>
<dbReference type="EMBL" id="CP014245">
    <property type="protein sequence ID" value="AMD20979.1"/>
    <property type="molecule type" value="Genomic_DNA"/>
</dbReference>
<evidence type="ECO:0000259" key="18">
    <source>
        <dbReference type="Pfam" id="PF04757"/>
    </source>
</evidence>
<dbReference type="GO" id="GO:0008270">
    <property type="term" value="F:zinc ion binding"/>
    <property type="evidence" value="ECO:0007669"/>
    <property type="project" value="UniProtKB-KW"/>
</dbReference>
<keyword evidence="12" id="KW-1133">Transmembrane helix</keyword>
<keyword evidence="5" id="KW-0808">Transferase</keyword>
<dbReference type="STRING" id="45286.A0A0X8HT62"/>
<evidence type="ECO:0000313" key="20">
    <source>
        <dbReference type="Proteomes" id="UP000243052"/>
    </source>
</evidence>
<accession>A0A0X8HT62</accession>
<evidence type="ECO:0000256" key="9">
    <source>
        <dbReference type="ARBA" id="ARBA00022786"/>
    </source>
</evidence>
<keyword evidence="4" id="KW-0813">Transport</keyword>
<evidence type="ECO:0000256" key="13">
    <source>
        <dbReference type="ARBA" id="ARBA00023136"/>
    </source>
</evidence>
<dbReference type="OrthoDB" id="1701437at2759"/>
<name>A0A0X8HT62_9SACH</name>
<evidence type="ECO:0000256" key="16">
    <source>
        <dbReference type="ARBA" id="ARBA00034438"/>
    </source>
</evidence>
<evidence type="ECO:0000256" key="5">
    <source>
        <dbReference type="ARBA" id="ARBA00022679"/>
    </source>
</evidence>
<dbReference type="PANTHER" id="PTHR48178">
    <property type="entry name" value="PEROXISOME BIOGENESIS FACTOR 2"/>
    <property type="match status" value="1"/>
</dbReference>
<evidence type="ECO:0000256" key="10">
    <source>
        <dbReference type="ARBA" id="ARBA00022833"/>
    </source>
</evidence>
<keyword evidence="14" id="KW-0576">Peroxisome</keyword>
<dbReference type="Proteomes" id="UP000243052">
    <property type="component" value="Chromosome v"/>
</dbReference>